<dbReference type="Gene3D" id="3.40.50.300">
    <property type="entry name" value="P-loop containing nucleotide triphosphate hydrolases"/>
    <property type="match status" value="1"/>
</dbReference>
<dbReference type="EMBL" id="SDWV01000033">
    <property type="protein sequence ID" value="RYC03832.1"/>
    <property type="molecule type" value="Genomic_DNA"/>
</dbReference>
<reference evidence="2 3" key="1">
    <citation type="submission" date="2019-01" db="EMBL/GenBank/DDBJ databases">
        <title>Novel species of Nocardioides.</title>
        <authorList>
            <person name="Liu Q."/>
            <person name="X Y.-H."/>
        </authorList>
    </citation>
    <scope>NUCLEOTIDE SEQUENCE [LARGE SCALE GENOMIC DNA]</scope>
    <source>
        <strain evidence="2 3">HLT2-9</strain>
    </source>
</reference>
<dbReference type="Proteomes" id="UP000291101">
    <property type="component" value="Unassembled WGS sequence"/>
</dbReference>
<dbReference type="InterPro" id="IPR006083">
    <property type="entry name" value="PRK/URK"/>
</dbReference>
<evidence type="ECO:0000259" key="1">
    <source>
        <dbReference type="Pfam" id="PF00485"/>
    </source>
</evidence>
<dbReference type="AlphaFoldDB" id="A0A4Q2SFD7"/>
<keyword evidence="2" id="KW-0808">Transferase</keyword>
<keyword evidence="3" id="KW-1185">Reference proteome</keyword>
<evidence type="ECO:0000313" key="3">
    <source>
        <dbReference type="Proteomes" id="UP000291101"/>
    </source>
</evidence>
<dbReference type="GO" id="GO:0005524">
    <property type="term" value="F:ATP binding"/>
    <property type="evidence" value="ECO:0007669"/>
    <property type="project" value="InterPro"/>
</dbReference>
<protein>
    <submittedName>
        <fullName evidence="2">Uridine kinase</fullName>
    </submittedName>
</protein>
<dbReference type="PANTHER" id="PTHR10285">
    <property type="entry name" value="URIDINE KINASE"/>
    <property type="match status" value="1"/>
</dbReference>
<dbReference type="GO" id="GO:0016301">
    <property type="term" value="F:kinase activity"/>
    <property type="evidence" value="ECO:0007669"/>
    <property type="project" value="UniProtKB-KW"/>
</dbReference>
<sequence length="192" mass="22042">MTTPKDVLSAISRLDTSESKRPLLICIDGLGGSGKSTMAVAIRDAPEVLAVVEGDDFYGPAEDEWAAFTAQQGYERFFDHERLAREVLRPLRRGEDTRYQRYDWQNNVLGDWVELPAQGVVAVEGVYMLRPQLREFWDLSLFVDTPWPIRLDRQVSRGQNTEQSIKLWTDAEKYYERTFEPASRADFVLPGH</sequence>
<comment type="caution">
    <text evidence="2">The sequence shown here is derived from an EMBL/GenBank/DDBJ whole genome shotgun (WGS) entry which is preliminary data.</text>
</comment>
<name>A0A4Q2SFD7_9ACTN</name>
<dbReference type="InterPro" id="IPR027417">
    <property type="entry name" value="P-loop_NTPase"/>
</dbReference>
<evidence type="ECO:0000313" key="2">
    <source>
        <dbReference type="EMBL" id="RYC03832.1"/>
    </source>
</evidence>
<feature type="domain" description="Phosphoribulokinase/uridine kinase" evidence="1">
    <location>
        <begin position="25"/>
        <end position="181"/>
    </location>
</feature>
<organism evidence="2 3">
    <name type="scientific">Nocardioides zhouii</name>
    <dbReference type="NCBI Taxonomy" id="1168729"/>
    <lineage>
        <taxon>Bacteria</taxon>
        <taxon>Bacillati</taxon>
        <taxon>Actinomycetota</taxon>
        <taxon>Actinomycetes</taxon>
        <taxon>Propionibacteriales</taxon>
        <taxon>Nocardioidaceae</taxon>
        <taxon>Nocardioides</taxon>
    </lineage>
</organism>
<dbReference type="Pfam" id="PF00485">
    <property type="entry name" value="PRK"/>
    <property type="match status" value="1"/>
</dbReference>
<dbReference type="RefSeq" id="WP_129428905.1">
    <property type="nucleotide sequence ID" value="NZ_SDWV01000033.1"/>
</dbReference>
<keyword evidence="2" id="KW-0418">Kinase</keyword>
<proteinExistence type="predicted"/>
<gene>
    <name evidence="2" type="ORF">EUA94_21165</name>
</gene>
<dbReference type="OrthoDB" id="572586at2"/>
<dbReference type="SUPFAM" id="SSF52540">
    <property type="entry name" value="P-loop containing nucleoside triphosphate hydrolases"/>
    <property type="match status" value="1"/>
</dbReference>
<accession>A0A4Q2SFD7</accession>